<name>A0A8H5AZJ7_9AGAR</name>
<evidence type="ECO:0000313" key="3">
    <source>
        <dbReference type="Proteomes" id="UP000567179"/>
    </source>
</evidence>
<gene>
    <name evidence="2" type="ORF">D9619_013068</name>
</gene>
<dbReference type="Proteomes" id="UP000567179">
    <property type="component" value="Unassembled WGS sequence"/>
</dbReference>
<organism evidence="2 3">
    <name type="scientific">Psilocybe cf. subviscida</name>
    <dbReference type="NCBI Taxonomy" id="2480587"/>
    <lineage>
        <taxon>Eukaryota</taxon>
        <taxon>Fungi</taxon>
        <taxon>Dikarya</taxon>
        <taxon>Basidiomycota</taxon>
        <taxon>Agaricomycotina</taxon>
        <taxon>Agaricomycetes</taxon>
        <taxon>Agaricomycetidae</taxon>
        <taxon>Agaricales</taxon>
        <taxon>Agaricineae</taxon>
        <taxon>Strophariaceae</taxon>
        <taxon>Psilocybe</taxon>
    </lineage>
</organism>
<feature type="region of interest" description="Disordered" evidence="1">
    <location>
        <begin position="357"/>
        <end position="377"/>
    </location>
</feature>
<sequence length="586" mass="64140">MCHNVSWLYKCPVSAPRSPVVPNLASNAGLDWVGTTSGSRAENSFAVERSSEGLFDCQKFFNKQAAHGTLHFNDSLYWSAFDNSTWGGGPNSEASLQQMSPHYPSPITEGECGASSQSQLSSAAALTYSYNEEYDLSLQAHTELVWESHGGLLDIQPQAGPATSPGNFDESDNAALTSDVLIDASYLLSDVPTALPELSTEEDEAPELQTQDRNRWKGKEREDCYDGQKSLHEQGSRWKGKGRVYDGGEDSQSQPEHQPQRDTTDVSNVPVLNHAQPHASDFDGTNDYPLAFDSPLPNQPPTSHFPIQLTSYEAAMFDLTSSELHIFLDMLNGMCSEPSAPAGPLQSTGRHQIAERRRYSEDNKLAAPPQKRGHYDDENVVPYPVAVDNGFQLPAQGQLEYEDANDMYNGPVTFPPPQCSLPAPVPVVAPVAAPVHVNAQAGSSNNQLPTITATPAGAGAAQNIGAESAPQMLPDNHPNQLKPLGKQVRTQYLYQTMNDWRILHSDGVYCEWIIASGQVCQEFKMNGELLREHCRAVHGVTASKAASGEKVQCRWDGCGQEMDKGGLDRHIHEVHLRRKRRGRGHN</sequence>
<accession>A0A8H5AZJ7</accession>
<evidence type="ECO:0000256" key="1">
    <source>
        <dbReference type="SAM" id="MobiDB-lite"/>
    </source>
</evidence>
<dbReference type="OrthoDB" id="2647604at2759"/>
<keyword evidence="3" id="KW-1185">Reference proteome</keyword>
<feature type="region of interest" description="Disordered" evidence="1">
    <location>
        <begin position="197"/>
        <end position="303"/>
    </location>
</feature>
<protein>
    <submittedName>
        <fullName evidence="2">Uncharacterized protein</fullName>
    </submittedName>
</protein>
<reference evidence="2 3" key="1">
    <citation type="journal article" date="2020" name="ISME J.">
        <title>Uncovering the hidden diversity of litter-decomposition mechanisms in mushroom-forming fungi.</title>
        <authorList>
            <person name="Floudas D."/>
            <person name="Bentzer J."/>
            <person name="Ahren D."/>
            <person name="Johansson T."/>
            <person name="Persson P."/>
            <person name="Tunlid A."/>
        </authorList>
    </citation>
    <scope>NUCLEOTIDE SEQUENCE [LARGE SCALE GENOMIC DNA]</scope>
    <source>
        <strain evidence="2 3">CBS 101986</strain>
    </source>
</reference>
<comment type="caution">
    <text evidence="2">The sequence shown here is derived from an EMBL/GenBank/DDBJ whole genome shotgun (WGS) entry which is preliminary data.</text>
</comment>
<evidence type="ECO:0000313" key="2">
    <source>
        <dbReference type="EMBL" id="KAF5313911.1"/>
    </source>
</evidence>
<feature type="compositionally biased region" description="Basic and acidic residues" evidence="1">
    <location>
        <begin position="210"/>
        <end position="236"/>
    </location>
</feature>
<dbReference type="AlphaFoldDB" id="A0A8H5AZJ7"/>
<proteinExistence type="predicted"/>
<dbReference type="EMBL" id="JAACJJ010000046">
    <property type="protein sequence ID" value="KAF5313911.1"/>
    <property type="molecule type" value="Genomic_DNA"/>
</dbReference>